<name>A0A5J5CK83_9PERO</name>
<gene>
    <name evidence="2" type="ORF">FQN60_002856</name>
</gene>
<evidence type="ECO:0000313" key="2">
    <source>
        <dbReference type="EMBL" id="KAA8581275.1"/>
    </source>
</evidence>
<accession>A0A5J5CK83</accession>
<organism evidence="2 3">
    <name type="scientific">Etheostoma spectabile</name>
    <name type="common">orangethroat darter</name>
    <dbReference type="NCBI Taxonomy" id="54343"/>
    <lineage>
        <taxon>Eukaryota</taxon>
        <taxon>Metazoa</taxon>
        <taxon>Chordata</taxon>
        <taxon>Craniata</taxon>
        <taxon>Vertebrata</taxon>
        <taxon>Euteleostomi</taxon>
        <taxon>Actinopterygii</taxon>
        <taxon>Neopterygii</taxon>
        <taxon>Teleostei</taxon>
        <taxon>Neoteleostei</taxon>
        <taxon>Acanthomorphata</taxon>
        <taxon>Eupercaria</taxon>
        <taxon>Perciformes</taxon>
        <taxon>Percoidei</taxon>
        <taxon>Percidae</taxon>
        <taxon>Etheostomatinae</taxon>
        <taxon>Etheostoma</taxon>
    </lineage>
</organism>
<dbReference type="EMBL" id="VOFY01000021">
    <property type="protein sequence ID" value="KAA8581275.1"/>
    <property type="molecule type" value="Genomic_DNA"/>
</dbReference>
<protein>
    <submittedName>
        <fullName evidence="2">Uncharacterized protein</fullName>
    </submittedName>
</protein>
<proteinExistence type="predicted"/>
<reference evidence="2 3" key="1">
    <citation type="submission" date="2019-08" db="EMBL/GenBank/DDBJ databases">
        <title>A chromosome-level genome assembly, high-density linkage maps, and genome scans reveal the genomic architecture of hybrid incompatibilities underlying speciation via character displacement in darters (Percidae: Etheostominae).</title>
        <authorList>
            <person name="Moran R.L."/>
            <person name="Catchen J.M."/>
            <person name="Fuller R.C."/>
        </authorList>
    </citation>
    <scope>NUCLEOTIDE SEQUENCE [LARGE SCALE GENOMIC DNA]</scope>
    <source>
        <strain evidence="2">EspeVRDwgs_2016</strain>
        <tissue evidence="2">Muscle</tissue>
    </source>
</reference>
<dbReference type="Proteomes" id="UP000327493">
    <property type="component" value="Chromosome 21"/>
</dbReference>
<dbReference type="AlphaFoldDB" id="A0A5J5CK83"/>
<keyword evidence="3" id="KW-1185">Reference proteome</keyword>
<evidence type="ECO:0000313" key="3">
    <source>
        <dbReference type="Proteomes" id="UP000327493"/>
    </source>
</evidence>
<comment type="caution">
    <text evidence="2">The sequence shown here is derived from an EMBL/GenBank/DDBJ whole genome shotgun (WGS) entry which is preliminary data.</text>
</comment>
<feature type="compositionally biased region" description="Polar residues" evidence="1">
    <location>
        <begin position="1"/>
        <end position="12"/>
    </location>
</feature>
<evidence type="ECO:0000256" key="1">
    <source>
        <dbReference type="SAM" id="MobiDB-lite"/>
    </source>
</evidence>
<sequence>MQLSRRATSQSESVRERCVCESRHRESVRSVSGPEAPDGSHTPGRKGKYAVTEALFPHELGLWKSQQSSD</sequence>
<feature type="compositionally biased region" description="Basic and acidic residues" evidence="1">
    <location>
        <begin position="13"/>
        <end position="28"/>
    </location>
</feature>
<feature type="region of interest" description="Disordered" evidence="1">
    <location>
        <begin position="1"/>
        <end position="48"/>
    </location>
</feature>